<comment type="similarity">
    <text evidence="1">Belongs to the LEA type 2 family.</text>
</comment>
<dbReference type="PANTHER" id="PTHR31459">
    <property type="match status" value="1"/>
</dbReference>
<dbReference type="SUPFAM" id="SSF117070">
    <property type="entry name" value="LEA14-like"/>
    <property type="match status" value="1"/>
</dbReference>
<dbReference type="InterPro" id="IPR013990">
    <property type="entry name" value="WHy-dom"/>
</dbReference>
<feature type="domain" description="Water stress and hypersensitive response" evidence="2">
    <location>
        <begin position="24"/>
        <end position="141"/>
    </location>
</feature>
<reference evidence="3 4" key="1">
    <citation type="journal article" date="2020" name="IScience">
        <title>Genome Sequencing of the Endangered Kingdonia uniflora (Circaeasteraceae, Ranunculales) Reveals Potential Mechanisms of Evolutionary Specialization.</title>
        <authorList>
            <person name="Sun Y."/>
            <person name="Deng T."/>
            <person name="Zhang A."/>
            <person name="Moore M.J."/>
            <person name="Landis J.B."/>
            <person name="Lin N."/>
            <person name="Zhang H."/>
            <person name="Zhang X."/>
            <person name="Huang J."/>
            <person name="Zhang X."/>
            <person name="Sun H."/>
            <person name="Wang H."/>
        </authorList>
    </citation>
    <scope>NUCLEOTIDE SEQUENCE [LARGE SCALE GENOMIC DNA]</scope>
    <source>
        <strain evidence="3">TB1705</strain>
        <tissue evidence="3">Leaf</tissue>
    </source>
</reference>
<dbReference type="InterPro" id="IPR045043">
    <property type="entry name" value="Lea14-like"/>
</dbReference>
<organism evidence="3 4">
    <name type="scientific">Kingdonia uniflora</name>
    <dbReference type="NCBI Taxonomy" id="39325"/>
    <lineage>
        <taxon>Eukaryota</taxon>
        <taxon>Viridiplantae</taxon>
        <taxon>Streptophyta</taxon>
        <taxon>Embryophyta</taxon>
        <taxon>Tracheophyta</taxon>
        <taxon>Spermatophyta</taxon>
        <taxon>Magnoliopsida</taxon>
        <taxon>Ranunculales</taxon>
        <taxon>Circaeasteraceae</taxon>
        <taxon>Kingdonia</taxon>
    </lineage>
</organism>
<dbReference type="Proteomes" id="UP000541444">
    <property type="component" value="Unassembled WGS sequence"/>
</dbReference>
<proteinExistence type="inferred from homology"/>
<dbReference type="InterPro" id="IPR004864">
    <property type="entry name" value="LEA_2"/>
</dbReference>
<comment type="caution">
    <text evidence="3">The sequence shown here is derived from an EMBL/GenBank/DDBJ whole genome shotgun (WGS) entry which is preliminary data.</text>
</comment>
<dbReference type="Pfam" id="PF03168">
    <property type="entry name" value="LEA_2"/>
    <property type="match status" value="1"/>
</dbReference>
<dbReference type="SMART" id="SM00769">
    <property type="entry name" value="WHy"/>
    <property type="match status" value="1"/>
</dbReference>
<evidence type="ECO:0000313" key="3">
    <source>
        <dbReference type="EMBL" id="KAF6163039.1"/>
    </source>
</evidence>
<evidence type="ECO:0000259" key="2">
    <source>
        <dbReference type="SMART" id="SM00769"/>
    </source>
</evidence>
<gene>
    <name evidence="3" type="ORF">GIB67_033310</name>
</gene>
<dbReference type="PANTHER" id="PTHR31459:SF19">
    <property type="entry name" value="DESICCATION-RELATED PROTEIN LEA14-RELATED"/>
    <property type="match status" value="1"/>
</dbReference>
<dbReference type="EMBL" id="JACGCM010001004">
    <property type="protein sequence ID" value="KAF6163039.1"/>
    <property type="molecule type" value="Genomic_DNA"/>
</dbReference>
<protein>
    <recommendedName>
        <fullName evidence="2">Water stress and hypersensitive response domain-containing protein</fullName>
    </recommendedName>
</protein>
<evidence type="ECO:0000313" key="4">
    <source>
        <dbReference type="Proteomes" id="UP000541444"/>
    </source>
</evidence>
<accession>A0A7J7N737</accession>
<name>A0A7J7N737_9MAGN</name>
<dbReference type="AlphaFoldDB" id="A0A7J7N737"/>
<dbReference type="OrthoDB" id="588983at2759"/>
<dbReference type="GO" id="GO:0009269">
    <property type="term" value="P:response to desiccation"/>
    <property type="evidence" value="ECO:0007669"/>
    <property type="project" value="InterPro"/>
</dbReference>
<evidence type="ECO:0000256" key="1">
    <source>
        <dbReference type="ARBA" id="ARBA00005960"/>
    </source>
</evidence>
<sequence>MSQLLDKAKNFLTEKIANIEKPEAELTDVDLTDVNRDSVILLAKVSVTNPYGHSIPICQVSYNLKSSTREIASGTMPDPGSIAANTKTMLNIPVKVPYGILWSLAKDVGRDWDIDYEMYVGLTIDLPLIGEFTLPLNQKGEMKLPTFSDFFG</sequence>
<keyword evidence="4" id="KW-1185">Reference proteome</keyword>
<dbReference type="Gene3D" id="2.60.40.1820">
    <property type="match status" value="1"/>
</dbReference>
<dbReference type="FunFam" id="2.60.40.1820:FF:000001">
    <property type="entry name" value="Desiccation protectant protein Lea14-like"/>
    <property type="match status" value="1"/>
</dbReference>
<dbReference type="GO" id="GO:0005829">
    <property type="term" value="C:cytosol"/>
    <property type="evidence" value="ECO:0007669"/>
    <property type="project" value="TreeGrafter"/>
</dbReference>